<dbReference type="PANTHER" id="PTHR45959:SF2">
    <property type="entry name" value="BHLH TRANSCRIPTION FACTOR"/>
    <property type="match status" value="1"/>
</dbReference>
<protein>
    <recommendedName>
        <fullName evidence="6">PPM-type phosphatase domain-containing protein</fullName>
    </recommendedName>
</protein>
<feature type="domain" description="PPM-type phosphatase" evidence="6">
    <location>
        <begin position="1"/>
        <end position="98"/>
    </location>
</feature>
<dbReference type="GO" id="GO:0046983">
    <property type="term" value="F:protein dimerization activity"/>
    <property type="evidence" value="ECO:0007669"/>
    <property type="project" value="InterPro"/>
</dbReference>
<evidence type="ECO:0000313" key="7">
    <source>
        <dbReference type="EMBL" id="KAK1405186.1"/>
    </source>
</evidence>
<evidence type="ECO:0000256" key="5">
    <source>
        <dbReference type="SAM" id="Coils"/>
    </source>
</evidence>
<keyword evidence="4" id="KW-0539">Nucleus</keyword>
<dbReference type="GO" id="GO:0005634">
    <property type="term" value="C:nucleus"/>
    <property type="evidence" value="ECO:0007669"/>
    <property type="project" value="UniProtKB-SubCell"/>
</dbReference>
<dbReference type="Proteomes" id="UP001237642">
    <property type="component" value="Unassembled WGS sequence"/>
</dbReference>
<dbReference type="PANTHER" id="PTHR45959">
    <property type="entry name" value="BHLH TRANSCRIPTION FACTOR"/>
    <property type="match status" value="1"/>
</dbReference>
<name>A0AAD8JK85_9APIA</name>
<feature type="coiled-coil region" evidence="5">
    <location>
        <begin position="164"/>
        <end position="191"/>
    </location>
</feature>
<keyword evidence="3" id="KW-0804">Transcription</keyword>
<evidence type="ECO:0000256" key="2">
    <source>
        <dbReference type="ARBA" id="ARBA00023015"/>
    </source>
</evidence>
<evidence type="ECO:0000256" key="3">
    <source>
        <dbReference type="ARBA" id="ARBA00023163"/>
    </source>
</evidence>
<dbReference type="Gene3D" id="4.10.280.10">
    <property type="entry name" value="Helix-loop-helix DNA-binding domain"/>
    <property type="match status" value="1"/>
</dbReference>
<comment type="subcellular location">
    <subcellularLocation>
        <location evidence="1">Nucleus</location>
    </subcellularLocation>
</comment>
<dbReference type="AlphaFoldDB" id="A0AAD8JK85"/>
<proteinExistence type="predicted"/>
<evidence type="ECO:0000259" key="6">
    <source>
        <dbReference type="PROSITE" id="PS51746"/>
    </source>
</evidence>
<reference evidence="7" key="1">
    <citation type="submission" date="2023-02" db="EMBL/GenBank/DDBJ databases">
        <title>Genome of toxic invasive species Heracleum sosnowskyi carries increased number of genes despite the absence of recent whole-genome duplications.</title>
        <authorList>
            <person name="Schelkunov M."/>
            <person name="Shtratnikova V."/>
            <person name="Makarenko M."/>
            <person name="Klepikova A."/>
            <person name="Omelchenko D."/>
            <person name="Novikova G."/>
            <person name="Obukhova E."/>
            <person name="Bogdanov V."/>
            <person name="Penin A."/>
            <person name="Logacheva M."/>
        </authorList>
    </citation>
    <scope>NUCLEOTIDE SEQUENCE</scope>
    <source>
        <strain evidence="7">Hsosn_3</strain>
        <tissue evidence="7">Leaf</tissue>
    </source>
</reference>
<dbReference type="InterPro" id="IPR052610">
    <property type="entry name" value="bHLH_transcription_regulator"/>
</dbReference>
<keyword evidence="2" id="KW-0805">Transcription regulation</keyword>
<dbReference type="InterPro" id="IPR001932">
    <property type="entry name" value="PPM-type_phosphatase-like_dom"/>
</dbReference>
<comment type="caution">
    <text evidence="7">The sequence shown here is derived from an EMBL/GenBank/DDBJ whole genome shotgun (WGS) entry which is preliminary data.</text>
</comment>
<dbReference type="Gene3D" id="3.60.40.10">
    <property type="entry name" value="PPM-type phosphatase domain"/>
    <property type="match status" value="1"/>
</dbReference>
<dbReference type="EMBL" id="JAUIZM010000001">
    <property type="protein sequence ID" value="KAK1405186.1"/>
    <property type="molecule type" value="Genomic_DNA"/>
</dbReference>
<dbReference type="SUPFAM" id="SSF47459">
    <property type="entry name" value="HLH, helix-loop-helix DNA-binding domain"/>
    <property type="match status" value="1"/>
</dbReference>
<dbReference type="Pfam" id="PF00481">
    <property type="entry name" value="PP2C"/>
    <property type="match status" value="1"/>
</dbReference>
<evidence type="ECO:0000313" key="8">
    <source>
        <dbReference type="Proteomes" id="UP001237642"/>
    </source>
</evidence>
<evidence type="ECO:0000256" key="1">
    <source>
        <dbReference type="ARBA" id="ARBA00004123"/>
    </source>
</evidence>
<keyword evidence="8" id="KW-1185">Reference proteome</keyword>
<dbReference type="InterPro" id="IPR036638">
    <property type="entry name" value="HLH_DNA-bd_sf"/>
</dbReference>
<reference evidence="7" key="2">
    <citation type="submission" date="2023-05" db="EMBL/GenBank/DDBJ databases">
        <authorList>
            <person name="Schelkunov M.I."/>
        </authorList>
    </citation>
    <scope>NUCLEOTIDE SEQUENCE</scope>
    <source>
        <strain evidence="7">Hsosn_3</strain>
        <tissue evidence="7">Leaf</tissue>
    </source>
</reference>
<keyword evidence="5" id="KW-0175">Coiled coil</keyword>
<dbReference type="PROSITE" id="PS51746">
    <property type="entry name" value="PPM_2"/>
    <property type="match status" value="1"/>
</dbReference>
<dbReference type="InterPro" id="IPR036457">
    <property type="entry name" value="PPM-type-like_dom_sf"/>
</dbReference>
<gene>
    <name evidence="7" type="ORF">POM88_004791</name>
</gene>
<organism evidence="7 8">
    <name type="scientific">Heracleum sosnowskyi</name>
    <dbReference type="NCBI Taxonomy" id="360622"/>
    <lineage>
        <taxon>Eukaryota</taxon>
        <taxon>Viridiplantae</taxon>
        <taxon>Streptophyta</taxon>
        <taxon>Embryophyta</taxon>
        <taxon>Tracheophyta</taxon>
        <taxon>Spermatophyta</taxon>
        <taxon>Magnoliopsida</taxon>
        <taxon>eudicotyledons</taxon>
        <taxon>Gunneridae</taxon>
        <taxon>Pentapetalae</taxon>
        <taxon>asterids</taxon>
        <taxon>campanulids</taxon>
        <taxon>Apiales</taxon>
        <taxon>Apiaceae</taxon>
        <taxon>Apioideae</taxon>
        <taxon>apioid superclade</taxon>
        <taxon>Tordylieae</taxon>
        <taxon>Tordyliinae</taxon>
        <taxon>Heracleum</taxon>
    </lineage>
</organism>
<sequence>MFKCHVTDNIPRADGQLAMTRAFGDKKVKKHITAKPDVGVKKIDKDVDFLILASDGLWKRMIILFSSEGAKFEVEEEVALGSGSTLLKGRIEAMAGDEHAQASPKAFCPKLLTTASILLIRSHPRLLLMTDISDNFPLSCYSISLSCKEDKDMFNIQMDKASVLGDAIKYLKQFQEKVKTLEEQTRRKSTESVVLANKSSSDDRAACIPVEESLPEIADG</sequence>
<accession>A0AAD8JK85</accession>
<dbReference type="SUPFAM" id="SSF81606">
    <property type="entry name" value="PP2C-like"/>
    <property type="match status" value="1"/>
</dbReference>
<evidence type="ECO:0000256" key="4">
    <source>
        <dbReference type="ARBA" id="ARBA00023242"/>
    </source>
</evidence>